<evidence type="ECO:0000256" key="3">
    <source>
        <dbReference type="ARBA" id="ARBA00022679"/>
    </source>
</evidence>
<comment type="catalytic activity">
    <reaction evidence="1 11">
        <text>a 1,2-diacyl-sn-glycerol + ATP = a 1,2-diacyl-sn-glycero-3-phosphate + ADP + H(+)</text>
        <dbReference type="Rhea" id="RHEA:10272"/>
        <dbReference type="ChEBI" id="CHEBI:15378"/>
        <dbReference type="ChEBI" id="CHEBI:17815"/>
        <dbReference type="ChEBI" id="CHEBI:30616"/>
        <dbReference type="ChEBI" id="CHEBI:58608"/>
        <dbReference type="ChEBI" id="CHEBI:456216"/>
        <dbReference type="EC" id="2.7.1.107"/>
    </reaction>
</comment>
<dbReference type="SMART" id="SM00046">
    <property type="entry name" value="DAGKc"/>
    <property type="match status" value="1"/>
</dbReference>
<reference evidence="12 13" key="1">
    <citation type="submission" date="2016-03" db="EMBL/GenBank/DDBJ databases">
        <title>EvidentialGene: Evidence-directed Construction of Genes on Genomes.</title>
        <authorList>
            <person name="Gilbert D.G."/>
            <person name="Choi J.-H."/>
            <person name="Mockaitis K."/>
            <person name="Colbourne J."/>
            <person name="Pfrender M."/>
        </authorList>
    </citation>
    <scope>NUCLEOTIDE SEQUENCE [LARGE SCALE GENOMIC DNA]</scope>
    <source>
        <strain evidence="12 13">Xinb3</strain>
        <tissue evidence="12">Complete organism</tissue>
    </source>
</reference>
<dbReference type="EMBL" id="LRGB01003146">
    <property type="protein sequence ID" value="KZS04014.1"/>
    <property type="molecule type" value="Genomic_DNA"/>
</dbReference>
<keyword evidence="8 11" id="KW-0418">Kinase</keyword>
<dbReference type="InterPro" id="IPR046349">
    <property type="entry name" value="C1-like_sf"/>
</dbReference>
<keyword evidence="3 11" id="KW-0808">Transferase</keyword>
<comment type="caution">
    <text evidence="12">The sequence shown here is derived from an EMBL/GenBank/DDBJ whole genome shotgun (WGS) entry which is preliminary data.</text>
</comment>
<dbReference type="PROSITE" id="PS00479">
    <property type="entry name" value="ZF_DAG_PE_1"/>
    <property type="match status" value="1"/>
</dbReference>
<dbReference type="SUPFAM" id="SSF111331">
    <property type="entry name" value="NAD kinase/diacylglycerol kinase-like"/>
    <property type="match status" value="1"/>
</dbReference>
<dbReference type="PANTHER" id="PTHR11255">
    <property type="entry name" value="DIACYLGLYCEROL KINASE"/>
    <property type="match status" value="1"/>
</dbReference>
<keyword evidence="10 11" id="KW-0067">ATP-binding</keyword>
<evidence type="ECO:0000256" key="10">
    <source>
        <dbReference type="ARBA" id="ARBA00022840"/>
    </source>
</evidence>
<dbReference type="SUPFAM" id="SSF57889">
    <property type="entry name" value="Cysteine-rich domain"/>
    <property type="match status" value="1"/>
</dbReference>
<organism evidence="12 13">
    <name type="scientific">Daphnia magna</name>
    <dbReference type="NCBI Taxonomy" id="35525"/>
    <lineage>
        <taxon>Eukaryota</taxon>
        <taxon>Metazoa</taxon>
        <taxon>Ecdysozoa</taxon>
        <taxon>Arthropoda</taxon>
        <taxon>Crustacea</taxon>
        <taxon>Branchiopoda</taxon>
        <taxon>Diplostraca</taxon>
        <taxon>Cladocera</taxon>
        <taxon>Anomopoda</taxon>
        <taxon>Daphniidae</taxon>
        <taxon>Daphnia</taxon>
    </lineage>
</organism>
<sequence>MWPLLLLWDMGLSGIIIEVILGLIGLDFLFRLWRRKVYYVKVYDFTKGHSWCSISDTEQAVHCSVCEHVLLGGGLRCDSCGVCADERCMHKADKRLKCKQVSVDSISMKHQWVKGNLPPESICHVCEEECGNERHFSDFRCCWCQWTVHEKCLPNLADLCNLGVYRNFIIPPNCITLRRSPRGRLRSQCLVASIKEPQWGPQWKPLIVIGNGKSGSNEACHLLSSARKVLNAVQAIDLSDQEPKIALQLCALLKETQCRLLIAGGDGTIAWVLNAVQNLDVKHLPETAVLPLGTGNDLSRALGWGPHIEGAVDFHGILKKIEASSSALLDRWLADIRPSRHLGIRFPGRSVRFNNYFSVGVDARVALNFHLTRQSPMYLFSHRLFNKLIYFTYGTKDVVEQSCEGLENQIELIIDKKPIELPSVQALVFLNVDSWGAGIKPWNMGQEGVFMPKCLYGDGIMEVIGVSSSFHIAQMQVGLSEPLRIGRGKSFRLRIFGKQPVQADGEPWEQGPSEIIIENCGQVPVLTVEPNRSSQ</sequence>
<dbReference type="InterPro" id="IPR037607">
    <property type="entry name" value="DGK"/>
</dbReference>
<dbReference type="CDD" id="cd20801">
    <property type="entry name" value="C1_DGKepsilon_typeIII_rpt1"/>
    <property type="match status" value="1"/>
</dbReference>
<gene>
    <name evidence="12" type="ORF">APZ42_033093</name>
</gene>
<dbReference type="InterPro" id="IPR000756">
    <property type="entry name" value="Diacylglycerol_kin_accessory"/>
</dbReference>
<dbReference type="Gene3D" id="3.40.50.10330">
    <property type="entry name" value="Probable inorganic polyphosphate/atp-NAD kinase, domain 1"/>
    <property type="match status" value="1"/>
</dbReference>
<dbReference type="InterPro" id="IPR017438">
    <property type="entry name" value="ATP-NAD_kinase_N"/>
</dbReference>
<keyword evidence="4" id="KW-0479">Metal-binding</keyword>
<dbReference type="CDD" id="cd20853">
    <property type="entry name" value="C1_DGKepsilon_typeIII_rpt2"/>
    <property type="match status" value="1"/>
</dbReference>
<keyword evidence="13" id="KW-1185">Reference proteome</keyword>
<evidence type="ECO:0000256" key="7">
    <source>
        <dbReference type="ARBA" id="ARBA00022771"/>
    </source>
</evidence>
<dbReference type="FunFam" id="3.30.60.20:FF:000002">
    <property type="entry name" value="Diacylglycerol kinase"/>
    <property type="match status" value="1"/>
</dbReference>
<evidence type="ECO:0000256" key="5">
    <source>
        <dbReference type="ARBA" id="ARBA00022737"/>
    </source>
</evidence>
<dbReference type="InterPro" id="IPR016064">
    <property type="entry name" value="NAD/diacylglycerol_kinase_sf"/>
</dbReference>
<proteinExistence type="inferred from homology"/>
<dbReference type="Pfam" id="PF00609">
    <property type="entry name" value="DAGK_acc"/>
    <property type="match status" value="1"/>
</dbReference>
<dbReference type="SMART" id="SM00109">
    <property type="entry name" value="C1"/>
    <property type="match status" value="2"/>
</dbReference>
<dbReference type="EC" id="2.7.1.107" evidence="11"/>
<evidence type="ECO:0000256" key="1">
    <source>
        <dbReference type="ARBA" id="ARBA00001383"/>
    </source>
</evidence>
<dbReference type="GO" id="GO:0007200">
    <property type="term" value="P:phospholipase C-activating G protein-coupled receptor signaling pathway"/>
    <property type="evidence" value="ECO:0007669"/>
    <property type="project" value="InterPro"/>
</dbReference>
<dbReference type="PANTHER" id="PTHR11255:SF118">
    <property type="entry name" value="DIACYLGLYCEROL KINASE EPSILON"/>
    <property type="match status" value="1"/>
</dbReference>
<keyword evidence="6 11" id="KW-0547">Nucleotide-binding</keyword>
<dbReference type="PROSITE" id="PS50081">
    <property type="entry name" value="ZF_DAG_PE_2"/>
    <property type="match status" value="2"/>
</dbReference>
<dbReference type="SMART" id="SM00045">
    <property type="entry name" value="DAGKa"/>
    <property type="match status" value="1"/>
</dbReference>
<protein>
    <recommendedName>
        <fullName evidence="11">Diacylglycerol kinase</fullName>
        <shortName evidence="11">DAG kinase</shortName>
        <ecNumber evidence="11">2.7.1.107</ecNumber>
    </recommendedName>
</protein>
<name>A0A0P5DYW8_9CRUS</name>
<dbReference type="AlphaFoldDB" id="A0A0P5DYW8"/>
<keyword evidence="5" id="KW-0677">Repeat</keyword>
<evidence type="ECO:0000313" key="13">
    <source>
        <dbReference type="Proteomes" id="UP000076858"/>
    </source>
</evidence>
<dbReference type="Gene3D" id="2.60.200.40">
    <property type="match status" value="1"/>
</dbReference>
<dbReference type="Proteomes" id="UP000076858">
    <property type="component" value="Unassembled WGS sequence"/>
</dbReference>
<dbReference type="PROSITE" id="PS50146">
    <property type="entry name" value="DAGK"/>
    <property type="match status" value="1"/>
</dbReference>
<dbReference type="Pfam" id="PF00781">
    <property type="entry name" value="DAGK_cat"/>
    <property type="match status" value="1"/>
</dbReference>
<accession>A0A0P5DYW8</accession>
<evidence type="ECO:0000256" key="4">
    <source>
        <dbReference type="ARBA" id="ARBA00022723"/>
    </source>
</evidence>
<evidence type="ECO:0000256" key="8">
    <source>
        <dbReference type="ARBA" id="ARBA00022777"/>
    </source>
</evidence>
<dbReference type="OrthoDB" id="242257at2759"/>
<keyword evidence="9" id="KW-0862">Zinc</keyword>
<dbReference type="GO" id="GO:0008270">
    <property type="term" value="F:zinc ion binding"/>
    <property type="evidence" value="ECO:0007669"/>
    <property type="project" value="UniProtKB-KW"/>
</dbReference>
<dbReference type="Pfam" id="PF00130">
    <property type="entry name" value="C1_1"/>
    <property type="match status" value="1"/>
</dbReference>
<dbReference type="InterPro" id="IPR001206">
    <property type="entry name" value="Diacylglycerol_kinase_cat_dom"/>
</dbReference>
<evidence type="ECO:0000313" key="12">
    <source>
        <dbReference type="EMBL" id="KZS04014.1"/>
    </source>
</evidence>
<evidence type="ECO:0000256" key="2">
    <source>
        <dbReference type="ARBA" id="ARBA00009280"/>
    </source>
</evidence>
<dbReference type="GO" id="GO:0005524">
    <property type="term" value="F:ATP binding"/>
    <property type="evidence" value="ECO:0007669"/>
    <property type="project" value="UniProtKB-KW"/>
</dbReference>
<dbReference type="GO" id="GO:0004143">
    <property type="term" value="F:ATP-dependent diacylglycerol kinase activity"/>
    <property type="evidence" value="ECO:0007669"/>
    <property type="project" value="UniProtKB-EC"/>
</dbReference>
<evidence type="ECO:0000256" key="11">
    <source>
        <dbReference type="RuleBase" id="RU361128"/>
    </source>
</evidence>
<dbReference type="STRING" id="35525.A0A0P5DYW8"/>
<dbReference type="Gene3D" id="3.30.60.20">
    <property type="match status" value="1"/>
</dbReference>
<evidence type="ECO:0000256" key="9">
    <source>
        <dbReference type="ARBA" id="ARBA00022833"/>
    </source>
</evidence>
<dbReference type="GO" id="GO:0016020">
    <property type="term" value="C:membrane"/>
    <property type="evidence" value="ECO:0007669"/>
    <property type="project" value="TreeGrafter"/>
</dbReference>
<keyword evidence="7" id="KW-0863">Zinc-finger</keyword>
<evidence type="ECO:0000256" key="6">
    <source>
        <dbReference type="ARBA" id="ARBA00022741"/>
    </source>
</evidence>
<dbReference type="InterPro" id="IPR002219">
    <property type="entry name" value="PKC_DAG/PE"/>
</dbReference>
<comment type="similarity">
    <text evidence="2 11">Belongs to the eukaryotic diacylglycerol kinase family.</text>
</comment>